<dbReference type="InterPro" id="IPR006119">
    <property type="entry name" value="Resolv_N"/>
</dbReference>
<dbReference type="RefSeq" id="WP_277864627.1">
    <property type="nucleotide sequence ID" value="NZ_JARRAG010000005.1"/>
</dbReference>
<dbReference type="PROSITE" id="PS51737">
    <property type="entry name" value="RECOMBINASE_DNA_BIND"/>
    <property type="match status" value="1"/>
</dbReference>
<dbReference type="SMART" id="SM00857">
    <property type="entry name" value="Resolvase"/>
    <property type="match status" value="1"/>
</dbReference>
<gene>
    <name evidence="3" type="ORF">PZE19_31420</name>
</gene>
<evidence type="ECO:0000313" key="3">
    <source>
        <dbReference type="EMBL" id="MDG3008301.1"/>
    </source>
</evidence>
<dbReference type="InterPro" id="IPR038109">
    <property type="entry name" value="DNA_bind_recomb_sf"/>
</dbReference>
<keyword evidence="4" id="KW-1185">Reference proteome</keyword>
<dbReference type="PANTHER" id="PTHR30461:SF23">
    <property type="entry name" value="DNA RECOMBINASE-RELATED"/>
    <property type="match status" value="1"/>
</dbReference>
<dbReference type="SUPFAM" id="SSF53041">
    <property type="entry name" value="Resolvase-like"/>
    <property type="match status" value="1"/>
</dbReference>
<organism evidence="3 4">
    <name type="scientific">Paludisphaera mucosa</name>
    <dbReference type="NCBI Taxonomy" id="3030827"/>
    <lineage>
        <taxon>Bacteria</taxon>
        <taxon>Pseudomonadati</taxon>
        <taxon>Planctomycetota</taxon>
        <taxon>Planctomycetia</taxon>
        <taxon>Isosphaerales</taxon>
        <taxon>Isosphaeraceae</taxon>
        <taxon>Paludisphaera</taxon>
    </lineage>
</organism>
<dbReference type="Proteomes" id="UP001216907">
    <property type="component" value="Unassembled WGS sequence"/>
</dbReference>
<dbReference type="EMBL" id="JARRAG010000005">
    <property type="protein sequence ID" value="MDG3008301.1"/>
    <property type="molecule type" value="Genomic_DNA"/>
</dbReference>
<dbReference type="Pfam" id="PF00239">
    <property type="entry name" value="Resolvase"/>
    <property type="match status" value="1"/>
</dbReference>
<dbReference type="Gene3D" id="3.40.50.1390">
    <property type="entry name" value="Resolvase, N-terminal catalytic domain"/>
    <property type="match status" value="1"/>
</dbReference>
<dbReference type="PANTHER" id="PTHR30461">
    <property type="entry name" value="DNA-INVERTASE FROM LAMBDOID PROPHAGE"/>
    <property type="match status" value="1"/>
</dbReference>
<name>A0ABT6FL46_9BACT</name>
<accession>A0ABT6FL46</accession>
<evidence type="ECO:0000259" key="2">
    <source>
        <dbReference type="PROSITE" id="PS51737"/>
    </source>
</evidence>
<evidence type="ECO:0000256" key="1">
    <source>
        <dbReference type="SAM" id="Coils"/>
    </source>
</evidence>
<dbReference type="InterPro" id="IPR011109">
    <property type="entry name" value="DNA_bind_recombinase_dom"/>
</dbReference>
<feature type="non-terminal residue" evidence="3">
    <location>
        <position position="516"/>
    </location>
</feature>
<reference evidence="3 4" key="1">
    <citation type="submission" date="2023-03" db="EMBL/GenBank/DDBJ databases">
        <title>Paludisphaera mucosa sp. nov. a novel planctomycete from northern fen.</title>
        <authorList>
            <person name="Ivanova A."/>
        </authorList>
    </citation>
    <scope>NUCLEOTIDE SEQUENCE [LARGE SCALE GENOMIC DNA]</scope>
    <source>
        <strain evidence="3 4">Pla2</strain>
    </source>
</reference>
<comment type="caution">
    <text evidence="3">The sequence shown here is derived from an EMBL/GenBank/DDBJ whole genome shotgun (WGS) entry which is preliminary data.</text>
</comment>
<dbReference type="Gene3D" id="3.90.1750.20">
    <property type="entry name" value="Putative Large Serine Recombinase, Chain B, Domain 2"/>
    <property type="match status" value="1"/>
</dbReference>
<proteinExistence type="predicted"/>
<dbReference type="InterPro" id="IPR036162">
    <property type="entry name" value="Resolvase-like_N_sf"/>
</dbReference>
<keyword evidence="1" id="KW-0175">Coiled coil</keyword>
<dbReference type="InterPro" id="IPR050639">
    <property type="entry name" value="SSR_resolvase"/>
</dbReference>
<sequence>MRRPASPDGHPAPRDVELEIEIDGLIADAHRRLPRDECELVGAIYARYSTRTQGSIGDQVRSVLEAALKLKVFVPREHVCYDAAVRGCKDRRPGFDRLRALLARRGALQVVLIFATNRLSRRSYRSLQFVREEIVERGVRCVFTSSGIDTADGERWSLMLHANSMVDEVVVAAASGHIRAGQEGLFALGLVHGAVGFGYVGRAIEGRVTKKGLPARRYEVDPEAAPWVARAFEWYARDGVSIAEVARRLNDEPTAPLNPKLVAGWSQASVRRLLANGRYRGAWEYGRYQSVYKGREDYVVQVRRDEPLMSAQWEPLRIVPDDLWFRAQVRLGEGDRRAAGRKPRDGDRRSRPRTLAGLFFCAAHGRRMYAGGGHGKMMICKDCQATGKALKPLCSVLNRGLALTLTCAALARRLRRDEGLAAEVVAACRAAAAALQAPDPARLAGLRARDGSLTRRIGFLMDDPGLGDRDVRESKSKLQGLRREREAVAAELAGLEADAGRAVEVPDEDGAREMLA</sequence>
<evidence type="ECO:0000313" key="4">
    <source>
        <dbReference type="Proteomes" id="UP001216907"/>
    </source>
</evidence>
<dbReference type="Pfam" id="PF07508">
    <property type="entry name" value="Recombinase"/>
    <property type="match status" value="1"/>
</dbReference>
<protein>
    <submittedName>
        <fullName evidence="3">Recombinase family protein</fullName>
    </submittedName>
</protein>
<feature type="domain" description="Recombinase" evidence="2">
    <location>
        <begin position="196"/>
        <end position="337"/>
    </location>
</feature>
<feature type="coiled-coil region" evidence="1">
    <location>
        <begin position="471"/>
        <end position="498"/>
    </location>
</feature>